<gene>
    <name evidence="1" type="ORF">GWK47_005388</name>
</gene>
<keyword evidence="2" id="KW-1185">Reference proteome</keyword>
<dbReference type="Proteomes" id="UP000770661">
    <property type="component" value="Unassembled WGS sequence"/>
</dbReference>
<organism evidence="1 2">
    <name type="scientific">Chionoecetes opilio</name>
    <name type="common">Atlantic snow crab</name>
    <name type="synonym">Cancer opilio</name>
    <dbReference type="NCBI Taxonomy" id="41210"/>
    <lineage>
        <taxon>Eukaryota</taxon>
        <taxon>Metazoa</taxon>
        <taxon>Ecdysozoa</taxon>
        <taxon>Arthropoda</taxon>
        <taxon>Crustacea</taxon>
        <taxon>Multicrustacea</taxon>
        <taxon>Malacostraca</taxon>
        <taxon>Eumalacostraca</taxon>
        <taxon>Eucarida</taxon>
        <taxon>Decapoda</taxon>
        <taxon>Pleocyemata</taxon>
        <taxon>Brachyura</taxon>
        <taxon>Eubrachyura</taxon>
        <taxon>Majoidea</taxon>
        <taxon>Majidae</taxon>
        <taxon>Chionoecetes</taxon>
    </lineage>
</organism>
<name>A0A8J4Y9J8_CHIOP</name>
<evidence type="ECO:0000313" key="1">
    <source>
        <dbReference type="EMBL" id="KAG0723835.1"/>
    </source>
</evidence>
<proteinExistence type="predicted"/>
<sequence length="120" mass="13045">MAIDQCHEQNNAVVKGSDGAIGLTGNPGALRRWMVAGPEIARITAEFEEQATRGHGGAHDTGHLHHDQKPGVQAAFMKDVRALIAVFEEMGNPFLENTQDLLVLDTRDIMDTPVAETEEN</sequence>
<dbReference type="PANTHER" id="PTHR47018">
    <property type="entry name" value="CXC DOMAIN-CONTAINING PROTEIN-RELATED"/>
    <property type="match status" value="1"/>
</dbReference>
<reference evidence="1" key="1">
    <citation type="submission" date="2020-07" db="EMBL/GenBank/DDBJ databases">
        <title>The High-quality genome of the commercially important snow crab, Chionoecetes opilio.</title>
        <authorList>
            <person name="Jeong J.-H."/>
            <person name="Ryu S."/>
        </authorList>
    </citation>
    <scope>NUCLEOTIDE SEQUENCE</scope>
    <source>
        <strain evidence="1">MADBK_172401_WGS</strain>
        <tissue evidence="1">Digestive gland</tissue>
    </source>
</reference>
<comment type="caution">
    <text evidence="1">The sequence shown here is derived from an EMBL/GenBank/DDBJ whole genome shotgun (WGS) entry which is preliminary data.</text>
</comment>
<protein>
    <submittedName>
        <fullName evidence="1">Uncharacterized protein</fullName>
    </submittedName>
</protein>
<dbReference type="AlphaFoldDB" id="A0A8J4Y9J8"/>
<accession>A0A8J4Y9J8</accession>
<evidence type="ECO:0000313" key="2">
    <source>
        <dbReference type="Proteomes" id="UP000770661"/>
    </source>
</evidence>
<dbReference type="OrthoDB" id="6149742at2759"/>
<dbReference type="EMBL" id="JACEEZ010007658">
    <property type="protein sequence ID" value="KAG0723835.1"/>
    <property type="molecule type" value="Genomic_DNA"/>
</dbReference>